<dbReference type="EMBL" id="FCOB02000004">
    <property type="protein sequence ID" value="SAK51009.1"/>
    <property type="molecule type" value="Genomic_DNA"/>
</dbReference>
<dbReference type="OrthoDB" id="9771118at2"/>
<reference evidence="2" key="1">
    <citation type="submission" date="2016-01" db="EMBL/GenBank/DDBJ databases">
        <authorList>
            <person name="Peeters C."/>
        </authorList>
    </citation>
    <scope>NUCLEOTIDE SEQUENCE [LARGE SCALE GENOMIC DNA]</scope>
    <source>
        <strain evidence="2">LMG 29326</strain>
    </source>
</reference>
<dbReference type="RefSeq" id="WP_087043354.1">
    <property type="nucleotide sequence ID" value="NZ_FCOB02000004.1"/>
</dbReference>
<dbReference type="Proteomes" id="UP000054978">
    <property type="component" value="Unassembled WGS sequence"/>
</dbReference>
<dbReference type="Pfam" id="PF06812">
    <property type="entry name" value="ImpA_N"/>
    <property type="match status" value="1"/>
</dbReference>
<sequence>MIDVEPLLAPTETMPPAGVDLEYDPAFLAFEALARGNPERQFDALSEPTAWPDVLEEAQALLAKSKDLRIAVVYMRAAARVRGLAGFHAGLRLLTGLFERYWESLYPPLDADDDNDPALRVNALAPLADAYTPFAETETLLHDLRESEVCRARGERLTVRDILIAQGKLAATEGETPATPARVEGMLADALAQDRDVLAEGLDLPRAVQALADAMTDRLGAERAPLIEKMMNTARFVAAQFRAIAPAESARADEVAVPQAPSGPRVAARPGEIATREDAIALLDAVCAFLERTEPTHPAPLLIRRARGLMGKDFLSVMEDLAPDSLAQIHLIAGTKPQ</sequence>
<name>A0A157ZZV2_9BURK</name>
<feature type="domain" description="ImpA N-terminal" evidence="1">
    <location>
        <begin position="9"/>
        <end position="128"/>
    </location>
</feature>
<dbReference type="NCBIfam" id="TIGR03363">
    <property type="entry name" value="VI_chp_8"/>
    <property type="match status" value="1"/>
</dbReference>
<dbReference type="InterPro" id="IPR010657">
    <property type="entry name" value="ImpA_N"/>
</dbReference>
<evidence type="ECO:0000313" key="2">
    <source>
        <dbReference type="EMBL" id="SAK51009.1"/>
    </source>
</evidence>
<dbReference type="PANTHER" id="PTHR37951:SF1">
    <property type="entry name" value="TYPE VI SECRETION SYSTEM COMPONENT TSSA1"/>
    <property type="match status" value="1"/>
</dbReference>
<evidence type="ECO:0000313" key="3">
    <source>
        <dbReference type="Proteomes" id="UP000054978"/>
    </source>
</evidence>
<proteinExistence type="predicted"/>
<dbReference type="STRING" id="1777144.AWB83_01190"/>
<dbReference type="PANTHER" id="PTHR37951">
    <property type="entry name" value="CYTOPLASMIC PROTEIN-RELATED"/>
    <property type="match status" value="1"/>
</dbReference>
<organism evidence="2 3">
    <name type="scientific">Caballeronia ptereochthonis</name>
    <dbReference type="NCBI Taxonomy" id="1777144"/>
    <lineage>
        <taxon>Bacteria</taxon>
        <taxon>Pseudomonadati</taxon>
        <taxon>Pseudomonadota</taxon>
        <taxon>Betaproteobacteria</taxon>
        <taxon>Burkholderiales</taxon>
        <taxon>Burkholderiaceae</taxon>
        <taxon>Caballeronia</taxon>
    </lineage>
</organism>
<dbReference type="AlphaFoldDB" id="A0A157ZZV2"/>
<comment type="caution">
    <text evidence="2">The sequence shown here is derived from an EMBL/GenBank/DDBJ whole genome shotgun (WGS) entry which is preliminary data.</text>
</comment>
<accession>A0A157ZZV2</accession>
<protein>
    <submittedName>
        <fullName evidence="2">ImpA-like protein</fullName>
    </submittedName>
</protein>
<gene>
    <name evidence="2" type="ORF">AWB83_01190</name>
</gene>
<keyword evidence="3" id="KW-1185">Reference proteome</keyword>
<dbReference type="InterPro" id="IPR017740">
    <property type="entry name" value="TssA-like"/>
</dbReference>
<evidence type="ECO:0000259" key="1">
    <source>
        <dbReference type="Pfam" id="PF06812"/>
    </source>
</evidence>